<keyword evidence="6 12" id="KW-0808">Transferase</keyword>
<evidence type="ECO:0000259" key="11">
    <source>
        <dbReference type="Pfam" id="PF00155"/>
    </source>
</evidence>
<evidence type="ECO:0000313" key="13">
    <source>
        <dbReference type="Proteomes" id="UP000501346"/>
    </source>
</evidence>
<dbReference type="InterPro" id="IPR015421">
    <property type="entry name" value="PyrdxlP-dep_Trfase_major"/>
</dbReference>
<evidence type="ECO:0000256" key="9">
    <source>
        <dbReference type="ARBA" id="ARBA00023098"/>
    </source>
</evidence>
<sequence length="558" mass="62207">MAHIPEVLPKSIPIPAFIVTTSSYLWYYFNLVLTQIPGGQFIVSYIKKSHHDDPYRTTVEIGLILYGIIYYLSKPQQKKSLQAQKPNLSPQEIDALIEDWEPEPLVDPSATDEQSWRVAKTPVTMEMPIQNHITITRNNLQEKYTNVFNLASNNFLQLSATEPVKEVVKTTIKNYGVGACGPAGFYGNQDVHYTLEYDLAQFFGTQGSVLYGQDFCAAPSVLPAFTKRGDVIVADDQVSLPVQNALQLSRSTVYYFNHNDMNSLECLLNELTEQEKLEKLPAIPRKFIVTEGIFHNSGDLAPLPELTKLKNKYKFRLFVDETFSIGVLGATGRGLSEHFNMDRATAIDITVGSMATALGSTGGFVLGDSVMCLHQRIGSNAYCFSACLPAYTVTSVSKVLKLMDSNNDAVQTLQKLSKSLHDSFASDDSLRSYVIVTSSPVSAVLHLQLTPAYRSRKFGYTCEQLFETMSALQKKSQTNKFIEPYEEEEKFLQSIVDHALINYNVLITRNTIVLKQETLPIVPSLKICCNAAMSPEELKNACESVKQSILACCQESNK</sequence>
<dbReference type="SUPFAM" id="SSF53383">
    <property type="entry name" value="PLP-dependent transferases"/>
    <property type="match status" value="1"/>
</dbReference>
<name>A0A6C1DZW2_SACPS</name>
<evidence type="ECO:0000256" key="8">
    <source>
        <dbReference type="ARBA" id="ARBA00022919"/>
    </source>
</evidence>
<proteinExistence type="inferred from homology"/>
<dbReference type="GO" id="GO:0030170">
    <property type="term" value="F:pyridoxal phosphate binding"/>
    <property type="evidence" value="ECO:0007669"/>
    <property type="project" value="InterPro"/>
</dbReference>
<dbReference type="Pfam" id="PF00155">
    <property type="entry name" value="Aminotran_1_2"/>
    <property type="match status" value="1"/>
</dbReference>
<dbReference type="PANTHER" id="PTHR13693:SF2">
    <property type="entry name" value="SERINE PALMITOYLTRANSFERASE 1"/>
    <property type="match status" value="1"/>
</dbReference>
<keyword evidence="7" id="KW-0663">Pyridoxal phosphate</keyword>
<dbReference type="GO" id="GO:0046512">
    <property type="term" value="P:sphingosine biosynthetic process"/>
    <property type="evidence" value="ECO:0007669"/>
    <property type="project" value="TreeGrafter"/>
</dbReference>
<dbReference type="OrthoDB" id="3168162at2759"/>
<comment type="similarity">
    <text evidence="4">Belongs to the class-II pyridoxal-phosphate-dependent aminotransferase family.</text>
</comment>
<dbReference type="PANTHER" id="PTHR13693">
    <property type="entry name" value="CLASS II AMINOTRANSFERASE/8-AMINO-7-OXONONANOATE SYNTHASE"/>
    <property type="match status" value="1"/>
</dbReference>
<dbReference type="AlphaFoldDB" id="A0A6C1DZW2"/>
<dbReference type="FunFam" id="3.40.640.10:FF:000153">
    <property type="entry name" value="Serine palmitoyltransferase component"/>
    <property type="match status" value="1"/>
</dbReference>
<evidence type="ECO:0000256" key="7">
    <source>
        <dbReference type="ARBA" id="ARBA00022898"/>
    </source>
</evidence>
<dbReference type="GO" id="GO:0005783">
    <property type="term" value="C:endoplasmic reticulum"/>
    <property type="evidence" value="ECO:0007669"/>
    <property type="project" value="TreeGrafter"/>
</dbReference>
<keyword evidence="10" id="KW-0012">Acyltransferase</keyword>
<dbReference type="InterPro" id="IPR015424">
    <property type="entry name" value="PyrdxlP-dep_Trfase"/>
</dbReference>
<keyword evidence="8" id="KW-0746">Sphingolipid metabolism</keyword>
<dbReference type="InterPro" id="IPR050087">
    <property type="entry name" value="AON_synthase_class-II"/>
</dbReference>
<evidence type="ECO:0000256" key="3">
    <source>
        <dbReference type="ARBA" id="ARBA00004991"/>
    </source>
</evidence>
<keyword evidence="9" id="KW-0443">Lipid metabolism</keyword>
<gene>
    <name evidence="12" type="primary">LCB1_1</name>
    <name evidence="12" type="ORF">GRS66_004201</name>
</gene>
<protein>
    <recommendedName>
        <fullName evidence="5">serine C-palmitoyltransferase</fullName>
        <ecNumber evidence="5">2.3.1.50</ecNumber>
    </recommendedName>
</protein>
<dbReference type="SMR" id="A0A6C1DZW2"/>
<evidence type="ECO:0000256" key="10">
    <source>
        <dbReference type="ARBA" id="ARBA00023315"/>
    </source>
</evidence>
<accession>A0A6C1DZW2</accession>
<keyword evidence="13" id="KW-1185">Reference proteome</keyword>
<evidence type="ECO:0000256" key="4">
    <source>
        <dbReference type="ARBA" id="ARBA00008392"/>
    </source>
</evidence>
<evidence type="ECO:0000256" key="2">
    <source>
        <dbReference type="ARBA" id="ARBA00004760"/>
    </source>
</evidence>
<comment type="pathway">
    <text evidence="3">Sphingolipid metabolism.</text>
</comment>
<dbReference type="InterPro" id="IPR004839">
    <property type="entry name" value="Aminotransferase_I/II_large"/>
</dbReference>
<dbReference type="EC" id="2.3.1.50" evidence="5"/>
<dbReference type="GO" id="GO:0016020">
    <property type="term" value="C:membrane"/>
    <property type="evidence" value="ECO:0007669"/>
    <property type="project" value="GOC"/>
</dbReference>
<dbReference type="GO" id="GO:0046513">
    <property type="term" value="P:ceramide biosynthetic process"/>
    <property type="evidence" value="ECO:0007669"/>
    <property type="project" value="TreeGrafter"/>
</dbReference>
<evidence type="ECO:0000256" key="6">
    <source>
        <dbReference type="ARBA" id="ARBA00022679"/>
    </source>
</evidence>
<evidence type="ECO:0000256" key="5">
    <source>
        <dbReference type="ARBA" id="ARBA00013220"/>
    </source>
</evidence>
<dbReference type="Proteomes" id="UP000501346">
    <property type="component" value="Chromosome ScXIII"/>
</dbReference>
<dbReference type="GO" id="GO:0004758">
    <property type="term" value="F:serine C-palmitoyltransferase activity"/>
    <property type="evidence" value="ECO:0007669"/>
    <property type="project" value="TreeGrafter"/>
</dbReference>
<reference evidence="12 13" key="1">
    <citation type="journal article" date="2019" name="BMC Genomics">
        <title>Chromosome level assembly and comparative genome analysis confirm lager-brewing yeasts originated from a single hybridization.</title>
        <authorList>
            <person name="Salazar A.N."/>
            <person name="Gorter de Vries A.R."/>
            <person name="van den Broek M."/>
            <person name="Brouwers N."/>
            <person name="de la Torre Cortes P."/>
            <person name="Kuijpers N.G.A."/>
            <person name="Daran J.G."/>
            <person name="Abeel T."/>
        </authorList>
    </citation>
    <scope>NUCLEOTIDE SEQUENCE [LARGE SCALE GENOMIC DNA]</scope>
    <source>
        <strain evidence="12 13">CBS 1483</strain>
    </source>
</reference>
<comment type="pathway">
    <text evidence="2">Lipid metabolism; sphingolipid metabolism.</text>
</comment>
<feature type="domain" description="Aminotransferase class I/classII large" evidence="11">
    <location>
        <begin position="146"/>
        <end position="544"/>
    </location>
</feature>
<dbReference type="Gene3D" id="3.40.640.10">
    <property type="entry name" value="Type I PLP-dependent aspartate aminotransferase-like (Major domain)"/>
    <property type="match status" value="1"/>
</dbReference>
<evidence type="ECO:0000313" key="12">
    <source>
        <dbReference type="EMBL" id="QID81804.1"/>
    </source>
</evidence>
<organism evidence="12 13">
    <name type="scientific">Saccharomyces pastorianus</name>
    <name type="common">Lager yeast</name>
    <name type="synonym">Saccharomyces cerevisiae x Saccharomyces eubayanus</name>
    <dbReference type="NCBI Taxonomy" id="27292"/>
    <lineage>
        <taxon>Eukaryota</taxon>
        <taxon>Fungi</taxon>
        <taxon>Dikarya</taxon>
        <taxon>Ascomycota</taxon>
        <taxon>Saccharomycotina</taxon>
        <taxon>Saccharomycetes</taxon>
        <taxon>Saccharomycetales</taxon>
        <taxon>Saccharomycetaceae</taxon>
        <taxon>Saccharomyces</taxon>
    </lineage>
</organism>
<comment type="cofactor">
    <cofactor evidence="1">
        <name>pyridoxal 5'-phosphate</name>
        <dbReference type="ChEBI" id="CHEBI:597326"/>
    </cofactor>
</comment>
<dbReference type="EMBL" id="CP048994">
    <property type="protein sequence ID" value="QID81804.1"/>
    <property type="molecule type" value="Genomic_DNA"/>
</dbReference>
<evidence type="ECO:0000256" key="1">
    <source>
        <dbReference type="ARBA" id="ARBA00001933"/>
    </source>
</evidence>